<keyword evidence="3" id="KW-0238">DNA-binding</keyword>
<evidence type="ECO:0000256" key="1">
    <source>
        <dbReference type="ARBA" id="ARBA00009437"/>
    </source>
</evidence>
<dbReference type="InterPro" id="IPR036390">
    <property type="entry name" value="WH_DNA-bd_sf"/>
</dbReference>
<evidence type="ECO:0000256" key="4">
    <source>
        <dbReference type="ARBA" id="ARBA00023163"/>
    </source>
</evidence>
<dbReference type="SUPFAM" id="SSF46785">
    <property type="entry name" value="Winged helix' DNA-binding domain"/>
    <property type="match status" value="1"/>
</dbReference>
<dbReference type="Pfam" id="PF00126">
    <property type="entry name" value="HTH_1"/>
    <property type="match status" value="1"/>
</dbReference>
<dbReference type="EMBL" id="RAHJ01000020">
    <property type="protein sequence ID" value="RJX66404.1"/>
    <property type="molecule type" value="Genomic_DNA"/>
</dbReference>
<dbReference type="InterPro" id="IPR000847">
    <property type="entry name" value="LysR_HTH_N"/>
</dbReference>
<evidence type="ECO:0000313" key="7">
    <source>
        <dbReference type="Proteomes" id="UP000284322"/>
    </source>
</evidence>
<proteinExistence type="inferred from homology"/>
<dbReference type="GO" id="GO:0003700">
    <property type="term" value="F:DNA-binding transcription factor activity"/>
    <property type="evidence" value="ECO:0007669"/>
    <property type="project" value="InterPro"/>
</dbReference>
<dbReference type="RefSeq" id="WP_120111225.1">
    <property type="nucleotide sequence ID" value="NZ_RAHJ01000020.1"/>
</dbReference>
<evidence type="ECO:0000313" key="6">
    <source>
        <dbReference type="EMBL" id="RJX66404.1"/>
    </source>
</evidence>
<dbReference type="Proteomes" id="UP000284322">
    <property type="component" value="Unassembled WGS sequence"/>
</dbReference>
<evidence type="ECO:0000256" key="2">
    <source>
        <dbReference type="ARBA" id="ARBA00023015"/>
    </source>
</evidence>
<dbReference type="PROSITE" id="PS50931">
    <property type="entry name" value="HTH_LYSR"/>
    <property type="match status" value="1"/>
</dbReference>
<dbReference type="Pfam" id="PF03466">
    <property type="entry name" value="LysR_substrate"/>
    <property type="match status" value="1"/>
</dbReference>
<evidence type="ECO:0000259" key="5">
    <source>
        <dbReference type="PROSITE" id="PS50931"/>
    </source>
</evidence>
<reference evidence="6 7" key="1">
    <citation type="submission" date="2018-09" db="EMBL/GenBank/DDBJ databases">
        <title>Altererythrobacter sp.Ery1 and Ery12, the genome sequencing of novel strains in genus Alterythrobacter.</title>
        <authorList>
            <person name="Cheng H."/>
            <person name="Wu Y.-H."/>
            <person name="Fang C."/>
            <person name="Xu X.-W."/>
        </authorList>
    </citation>
    <scope>NUCLEOTIDE SEQUENCE [LARGE SCALE GENOMIC DNA]</scope>
    <source>
        <strain evidence="6 7">Ery12</strain>
    </source>
</reference>
<dbReference type="InterPro" id="IPR058163">
    <property type="entry name" value="LysR-type_TF_proteobact-type"/>
</dbReference>
<dbReference type="SUPFAM" id="SSF53850">
    <property type="entry name" value="Periplasmic binding protein-like II"/>
    <property type="match status" value="1"/>
</dbReference>
<dbReference type="OrthoDB" id="9787460at2"/>
<dbReference type="AlphaFoldDB" id="A0A419QZM2"/>
<evidence type="ECO:0000256" key="3">
    <source>
        <dbReference type="ARBA" id="ARBA00023125"/>
    </source>
</evidence>
<keyword evidence="7" id="KW-1185">Reference proteome</keyword>
<comment type="similarity">
    <text evidence="1">Belongs to the LysR transcriptional regulatory family.</text>
</comment>
<dbReference type="InterPro" id="IPR036388">
    <property type="entry name" value="WH-like_DNA-bd_sf"/>
</dbReference>
<dbReference type="Gene3D" id="1.10.10.10">
    <property type="entry name" value="Winged helix-like DNA-binding domain superfamily/Winged helix DNA-binding domain"/>
    <property type="match status" value="1"/>
</dbReference>
<keyword evidence="4" id="KW-0804">Transcription</keyword>
<dbReference type="GO" id="GO:0006351">
    <property type="term" value="P:DNA-templated transcription"/>
    <property type="evidence" value="ECO:0007669"/>
    <property type="project" value="TreeGrafter"/>
</dbReference>
<organism evidence="6 7">
    <name type="scientific">Tsuneonella suprasediminis</name>
    <dbReference type="NCBI Taxonomy" id="2306996"/>
    <lineage>
        <taxon>Bacteria</taxon>
        <taxon>Pseudomonadati</taxon>
        <taxon>Pseudomonadota</taxon>
        <taxon>Alphaproteobacteria</taxon>
        <taxon>Sphingomonadales</taxon>
        <taxon>Erythrobacteraceae</taxon>
        <taxon>Tsuneonella</taxon>
    </lineage>
</organism>
<accession>A0A419QZM2</accession>
<sequence length="298" mass="32936">MHDLNWNDVRVFLAVAEAGQIGRAAQALRVDPTTLSRRLRRLEQHLEISLFERTREGQVLTEAGEVLLSKAETMAHAAGSIDAVLGPHTGLSGSLRLSVSEGFGSQFLTPYLVEFARTHPNLTLELVANSGFLSPSRREADIAVMLSRPKAGPVLCRKLADYALMLYASPDYLRRNGVPRDTADLASNHMLISYVPDLLYAPELNYLDEFHTGLTARLRSSSINAQHRLIAEGAGIGVLPRFIGEASDELVPVCPDRAITRSFWVVTHRDTQNLARVRAGKEWLLECVEAGRDRLMPC</sequence>
<dbReference type="Gene3D" id="3.40.190.290">
    <property type="match status" value="1"/>
</dbReference>
<keyword evidence="2" id="KW-0805">Transcription regulation</keyword>
<protein>
    <submittedName>
        <fullName evidence="6">LysR family transcriptional regulator</fullName>
    </submittedName>
</protein>
<name>A0A419QZM2_9SPHN</name>
<dbReference type="PANTHER" id="PTHR30537:SF3">
    <property type="entry name" value="TRANSCRIPTIONAL REGULATORY PROTEIN"/>
    <property type="match status" value="1"/>
</dbReference>
<dbReference type="PANTHER" id="PTHR30537">
    <property type="entry name" value="HTH-TYPE TRANSCRIPTIONAL REGULATOR"/>
    <property type="match status" value="1"/>
</dbReference>
<feature type="domain" description="HTH lysR-type" evidence="5">
    <location>
        <begin position="4"/>
        <end position="61"/>
    </location>
</feature>
<gene>
    <name evidence="6" type="ORF">D6858_12910</name>
</gene>
<dbReference type="InterPro" id="IPR005119">
    <property type="entry name" value="LysR_subst-bd"/>
</dbReference>
<dbReference type="GO" id="GO:0043565">
    <property type="term" value="F:sequence-specific DNA binding"/>
    <property type="evidence" value="ECO:0007669"/>
    <property type="project" value="TreeGrafter"/>
</dbReference>
<comment type="caution">
    <text evidence="6">The sequence shown here is derived from an EMBL/GenBank/DDBJ whole genome shotgun (WGS) entry which is preliminary data.</text>
</comment>